<sequence>MPKVSVIVPNYNHAAYLTQRLESVLNQSFQDFELIILDDCSSDNSKDIIDQYARHPRVSHIVYNEQNSGSTFNQWEKGIRLAQGEWIWIAESDDWSEPDFLQELVFHISAEPGVNLAFSQLYLVDEHSQRISAGFDGESVAQLVEGTSFVKINMLPFTGIWNASQAIFRKSSYYKLSPEYLNYKFCGDWIFWSEIGLQGQVMISAKFHTYFRKHGLDVTSKATQSGLRFKEELKTLLFLDKLLGGYVRQQHYIAFHFSNFYSVRGILPTAMYREIFALYADQISFKERIKKQIRAKLGALWKK</sequence>
<dbReference type="GO" id="GO:0016740">
    <property type="term" value="F:transferase activity"/>
    <property type="evidence" value="ECO:0007669"/>
    <property type="project" value="UniProtKB-KW"/>
</dbReference>
<feature type="domain" description="Glycosyltransferase 2-like" evidence="1">
    <location>
        <begin position="5"/>
        <end position="116"/>
    </location>
</feature>
<dbReference type="Gene3D" id="3.90.550.10">
    <property type="entry name" value="Spore Coat Polysaccharide Biosynthesis Protein SpsA, Chain A"/>
    <property type="match status" value="1"/>
</dbReference>
<name>A0A7X0ML18_9SPHI</name>
<dbReference type="PANTHER" id="PTHR43685:SF2">
    <property type="entry name" value="GLYCOSYLTRANSFERASE 2-LIKE DOMAIN-CONTAINING PROTEIN"/>
    <property type="match status" value="1"/>
</dbReference>
<dbReference type="InterPro" id="IPR001173">
    <property type="entry name" value="Glyco_trans_2-like"/>
</dbReference>
<dbReference type="EMBL" id="JACHCC010000008">
    <property type="protein sequence ID" value="MBB6500973.1"/>
    <property type="molecule type" value="Genomic_DNA"/>
</dbReference>
<accession>A0A7X0ML18</accession>
<dbReference type="RefSeq" id="WP_184626285.1">
    <property type="nucleotide sequence ID" value="NZ_JACHCC010000008.1"/>
</dbReference>
<dbReference type="InterPro" id="IPR050834">
    <property type="entry name" value="Glycosyltransf_2"/>
</dbReference>
<evidence type="ECO:0000313" key="2">
    <source>
        <dbReference type="EMBL" id="MBB6500973.1"/>
    </source>
</evidence>
<dbReference type="PANTHER" id="PTHR43685">
    <property type="entry name" value="GLYCOSYLTRANSFERASE"/>
    <property type="match status" value="1"/>
</dbReference>
<protein>
    <submittedName>
        <fullName evidence="2">Glycosyltransferase involved in cell wall biosynthesis</fullName>
    </submittedName>
</protein>
<proteinExistence type="predicted"/>
<dbReference type="Pfam" id="PF00535">
    <property type="entry name" value="Glycos_transf_2"/>
    <property type="match status" value="1"/>
</dbReference>
<dbReference type="Proteomes" id="UP000521017">
    <property type="component" value="Unassembled WGS sequence"/>
</dbReference>
<evidence type="ECO:0000313" key="3">
    <source>
        <dbReference type="Proteomes" id="UP000521017"/>
    </source>
</evidence>
<evidence type="ECO:0000259" key="1">
    <source>
        <dbReference type="Pfam" id="PF00535"/>
    </source>
</evidence>
<organism evidence="2 3">
    <name type="scientific">Pedobacter cryoconitis</name>
    <dbReference type="NCBI Taxonomy" id="188932"/>
    <lineage>
        <taxon>Bacteria</taxon>
        <taxon>Pseudomonadati</taxon>
        <taxon>Bacteroidota</taxon>
        <taxon>Sphingobacteriia</taxon>
        <taxon>Sphingobacteriales</taxon>
        <taxon>Sphingobacteriaceae</taxon>
        <taxon>Pedobacter</taxon>
    </lineage>
</organism>
<dbReference type="SUPFAM" id="SSF53448">
    <property type="entry name" value="Nucleotide-diphospho-sugar transferases"/>
    <property type="match status" value="1"/>
</dbReference>
<comment type="caution">
    <text evidence="2">The sequence shown here is derived from an EMBL/GenBank/DDBJ whole genome shotgun (WGS) entry which is preliminary data.</text>
</comment>
<dbReference type="InterPro" id="IPR029044">
    <property type="entry name" value="Nucleotide-diphossugar_trans"/>
</dbReference>
<gene>
    <name evidence="2" type="ORF">HDF25_003136</name>
</gene>
<dbReference type="AlphaFoldDB" id="A0A7X0ML18"/>
<keyword evidence="2" id="KW-0808">Transferase</keyword>
<reference evidence="2 3" key="1">
    <citation type="submission" date="2020-08" db="EMBL/GenBank/DDBJ databases">
        <title>Genomic Encyclopedia of Type Strains, Phase IV (KMG-V): Genome sequencing to study the core and pangenomes of soil and plant-associated prokaryotes.</title>
        <authorList>
            <person name="Whitman W."/>
        </authorList>
    </citation>
    <scope>NUCLEOTIDE SEQUENCE [LARGE SCALE GENOMIC DNA]</scope>
    <source>
        <strain evidence="2 3">M2T3</strain>
    </source>
</reference>